<feature type="chain" id="PRO_5043389438" description="DUF5977 domain-containing protein" evidence="1">
    <location>
        <begin position="18"/>
        <end position="1726"/>
    </location>
</feature>
<organism evidence="3">
    <name type="scientific">Flavobacterium sp. CFS9</name>
    <dbReference type="NCBI Taxonomy" id="3143118"/>
    <lineage>
        <taxon>Bacteria</taxon>
        <taxon>Pseudomonadati</taxon>
        <taxon>Bacteroidota</taxon>
        <taxon>Flavobacteriia</taxon>
        <taxon>Flavobacteriales</taxon>
        <taxon>Flavobacteriaceae</taxon>
        <taxon>Flavobacterium</taxon>
    </lineage>
</organism>
<evidence type="ECO:0000256" key="1">
    <source>
        <dbReference type="SAM" id="SignalP"/>
    </source>
</evidence>
<feature type="domain" description="DUF5977" evidence="2">
    <location>
        <begin position="1593"/>
        <end position="1656"/>
    </location>
</feature>
<sequence length="1726" mass="188745">MKNIISRFLLIFVFWNAAFSQQSTLNPDLLTFPVSPEAARLGTFGEIPVNLFYGRLEKNIELFTGNVGELSLPIQLSYNYSGNRLEETPSIMGLGWQLSVGGVVSREVRGLPDEHPRGFNNAAVKGIVNNYIATSGTITDNDANKLASGFYDGEADKYNVSVNGIRFSFKIGTDGTPAFLSKHENKIQILRNGNNNEIIEGFILTDASANQYFFEQKEINTPFQGYSSFFEEGFPTYTSSWQLSKIIVNNGEQINFVYDDNDFKTYNFYASLQIRHNASGVGDVINQGCTNDIIKRKILKSIDSKNFKISFNYIKLNNYEVYNKIIVKDMNDKTVSSYSFSYSGRRNVLDNIIKNNIFFYGFDYYDADLPDFANSVYDYPNNLDYWGFSNGTNNTTPFLVEGTNYNADKKPNFFETQKGALKTIYYATGGKTEIKYEQNLAVKNGSSNNEPNVGIQLKFKSDFSENANPVKESVFTKTFDSDVVATLSHYIGNVNFIDMNIRRISGDSPVGFDPTTPYYTLVPRARAQDGIDIPKISLQLSEMAQIDSNCSSFNNCAITKDSSGKFIIPAGTYEFKIRTDYNRTQNLEAQIDLAFFDAAAAQHTSDGGTVPVGGIRVNSTTDHPAIGESITKYYDYTDASGFGSGIQFNGSVDLYSNYLSKETVVNGSGHQLPYAVIPHDYNVLNISSKPYNLGMNNSSPVGYLAVKECVLRSEILVSEKFLCGNCGGNFGSSANNTVSYTYLPGSEKYGVKKMVYPEGYKMTQFNKPSLTLATFPSQPAGQDLSVGSEKSKLIYSNNKVNTVGKKLSEETNLYFDTDDSDHVPMTIINNPNYPKSLKIDYKVVRSFAQEIGPLNTVKDFYYFNVYKEFDSDKFIYNKKTTEYFKEEPVDRTVEIEYNDHYKQKKVTTTYDTKTKVVNEIFYPYDFTDAVAQAMVNKNFVSPVVQIINKKNGEVSDSYKYEFKSVLSNLFKPVSFSKGINVNPVEKRKFYGYDLSGNVNFIGSVTTDNATPALMTTDANITVVWGYNRSQVVAKIESVKPVVIPANLITAIENASSKTGNEASLITALSALRNDSALDNSMVTTYTYIPLIGISSMTDPKGLVSYYEYDELNRLKSVRDKDKSILQVYRYNYKGQIIYENTRQSQVFTKNDCPVGGSSSPIEYVVSAGVYTSTISQEEANGKALADIRANGQANANSKGECTYRSIARSGLFRKTNCAGAGIGSDVFFSQAEGAETSTISQAHADSKGLGLFNTNGQINANAKGYCTFKSIALSGSFTKDNCDAGGVGSTVPFSQVAGAETSDISQAHADSKGLALFNTNGQINANSKGECTYRSIALSGSFTRINCDTGGVGSSVPYSQVEGAKTSTVSQADADAKGLALFNAKGEVYANTNGYCTFSSIAFSGSFTKDNCAPGGVGSSVFFSQIAGAETSTDSQAHADSKGLTLFNANGRTNANTNGYCTFANTEKSGSFTKNNCPPGGEGSTEIYIVPAGRHFSRESQAAADDLAQQDVNNNGLANANAKGYCTFYSAAITKSYTKDDCPAGSVGSSSDYSLPAGRITSRESQFDADYRANQRCDVFGQAHANNNGTCRFYNTATSGIFTKNNCPAGQWGSAVTYTVAAGTHWSESSQADANMKAQNDVAQNGQNYANANGVCGFYNEQRSEDFIRNNCGTGSIGSTVTYTVPFGTYFSTASQRNANFMASSDINTNGQNYANTHGTCTYDNH</sequence>
<feature type="domain" description="DUF5977" evidence="2">
    <location>
        <begin position="1333"/>
        <end position="1397"/>
    </location>
</feature>
<feature type="signal peptide" evidence="1">
    <location>
        <begin position="1"/>
        <end position="17"/>
    </location>
</feature>
<feature type="domain" description="DUF5977" evidence="2">
    <location>
        <begin position="1463"/>
        <end position="1527"/>
    </location>
</feature>
<feature type="domain" description="DUF5977" evidence="2">
    <location>
        <begin position="1398"/>
        <end position="1462"/>
    </location>
</feature>
<reference evidence="3" key="1">
    <citation type="submission" date="2024-05" db="EMBL/GenBank/DDBJ databases">
        <title>Whole-Genome Sequence of CFS9, a Potential Fish Probiotic Isolated from the Body Surface of Silurus asotus.</title>
        <authorList>
            <person name="Kojima M."/>
            <person name="Tobioka K."/>
            <person name="Yokota K."/>
            <person name="Nakatani H."/>
            <person name="Hori K."/>
            <person name="Tamaru Y."/>
            <person name="Okazaki F."/>
        </authorList>
    </citation>
    <scope>NUCLEOTIDE SEQUENCE</scope>
    <source>
        <strain evidence="3">CFS9</strain>
    </source>
</reference>
<protein>
    <recommendedName>
        <fullName evidence="2">DUF5977 domain-containing protein</fullName>
    </recommendedName>
</protein>
<keyword evidence="1" id="KW-0732">Signal</keyword>
<feature type="domain" description="DUF5977" evidence="2">
    <location>
        <begin position="1203"/>
        <end position="1267"/>
    </location>
</feature>
<name>A0AAT9H6F5_9FLAO</name>
<feature type="domain" description="DUF5977" evidence="2">
    <location>
        <begin position="1138"/>
        <end position="1202"/>
    </location>
</feature>
<evidence type="ECO:0000259" key="2">
    <source>
        <dbReference type="Pfam" id="PF19404"/>
    </source>
</evidence>
<dbReference type="InterPro" id="IPR046020">
    <property type="entry name" value="DUF5977"/>
</dbReference>
<dbReference type="Pfam" id="PF19404">
    <property type="entry name" value="DUF5977"/>
    <property type="match status" value="9"/>
</dbReference>
<feature type="domain" description="DUF5977" evidence="2">
    <location>
        <begin position="1658"/>
        <end position="1722"/>
    </location>
</feature>
<dbReference type="RefSeq" id="WP_369616285.1">
    <property type="nucleotide sequence ID" value="NZ_AP031573.1"/>
</dbReference>
<dbReference type="EMBL" id="AP031573">
    <property type="protein sequence ID" value="BFM45285.1"/>
    <property type="molecule type" value="Genomic_DNA"/>
</dbReference>
<feature type="domain" description="DUF5977" evidence="2">
    <location>
        <begin position="1528"/>
        <end position="1591"/>
    </location>
</feature>
<proteinExistence type="predicted"/>
<feature type="domain" description="DUF5977" evidence="2">
    <location>
        <begin position="1268"/>
        <end position="1332"/>
    </location>
</feature>
<accession>A0AAT9H6F5</accession>
<gene>
    <name evidence="3" type="ORF">CFS9_39260</name>
</gene>
<evidence type="ECO:0000313" key="3">
    <source>
        <dbReference type="EMBL" id="BFM45285.1"/>
    </source>
</evidence>